<dbReference type="EMBL" id="VSSQ01117774">
    <property type="protein sequence ID" value="MPN52050.1"/>
    <property type="molecule type" value="Genomic_DNA"/>
</dbReference>
<protein>
    <submittedName>
        <fullName evidence="1">Uncharacterized protein</fullName>
    </submittedName>
</protein>
<organism evidence="1">
    <name type="scientific">bioreactor metagenome</name>
    <dbReference type="NCBI Taxonomy" id="1076179"/>
    <lineage>
        <taxon>unclassified sequences</taxon>
        <taxon>metagenomes</taxon>
        <taxon>ecological metagenomes</taxon>
    </lineage>
</organism>
<dbReference type="AlphaFoldDB" id="A0A645ILS2"/>
<reference evidence="1" key="1">
    <citation type="submission" date="2019-08" db="EMBL/GenBank/DDBJ databases">
        <authorList>
            <person name="Kucharzyk K."/>
            <person name="Murdoch R.W."/>
            <person name="Higgins S."/>
            <person name="Loffler F."/>
        </authorList>
    </citation>
    <scope>NUCLEOTIDE SEQUENCE</scope>
</reference>
<evidence type="ECO:0000313" key="1">
    <source>
        <dbReference type="EMBL" id="MPN52050.1"/>
    </source>
</evidence>
<sequence length="81" mass="9153">MDDATLKALNDYKAQLKEKMSALKSTQGDIKDLLKANKENRKNLDYDALNKTFEQIANIQLSRNALLAEINTILKAMVDLI</sequence>
<comment type="caution">
    <text evidence="1">The sequence shown here is derived from an EMBL/GenBank/DDBJ whole genome shotgun (WGS) entry which is preliminary data.</text>
</comment>
<proteinExistence type="predicted"/>
<gene>
    <name evidence="1" type="ORF">SDC9_199702</name>
</gene>
<name>A0A645ILS2_9ZZZZ</name>
<accession>A0A645ILS2</accession>